<evidence type="ECO:0000313" key="5">
    <source>
        <dbReference type="Proteomes" id="UP000651156"/>
    </source>
</evidence>
<dbReference type="InterPro" id="IPR011006">
    <property type="entry name" value="CheY-like_superfamily"/>
</dbReference>
<evidence type="ECO:0000256" key="1">
    <source>
        <dbReference type="ARBA" id="ARBA00022553"/>
    </source>
</evidence>
<dbReference type="EMBL" id="JADEWN010000008">
    <property type="protein sequence ID" value="MBE9189751.1"/>
    <property type="molecule type" value="Genomic_DNA"/>
</dbReference>
<dbReference type="PROSITE" id="PS50110">
    <property type="entry name" value="RESPONSE_REGULATORY"/>
    <property type="match status" value="1"/>
</dbReference>
<proteinExistence type="predicted"/>
<dbReference type="Pfam" id="PF00072">
    <property type="entry name" value="Response_reg"/>
    <property type="match status" value="1"/>
</dbReference>
<keyword evidence="1 2" id="KW-0597">Phosphoprotein</keyword>
<reference evidence="4 5" key="1">
    <citation type="submission" date="2020-10" db="EMBL/GenBank/DDBJ databases">
        <authorList>
            <person name="Castelo-Branco R."/>
            <person name="Eusebio N."/>
            <person name="Adriana R."/>
            <person name="Vieira A."/>
            <person name="Brugerolle De Fraissinette N."/>
            <person name="Rezende De Castro R."/>
            <person name="Schneider M.P."/>
            <person name="Vasconcelos V."/>
            <person name="Leao P.N."/>
        </authorList>
    </citation>
    <scope>NUCLEOTIDE SEQUENCE [LARGE SCALE GENOMIC DNA]</scope>
    <source>
        <strain evidence="4 5">LEGE 06123</strain>
    </source>
</reference>
<dbReference type="SUPFAM" id="SSF52172">
    <property type="entry name" value="CheY-like"/>
    <property type="match status" value="1"/>
</dbReference>
<gene>
    <name evidence="4" type="ORF">IQ230_05090</name>
</gene>
<feature type="domain" description="Response regulatory" evidence="3">
    <location>
        <begin position="13"/>
        <end position="128"/>
    </location>
</feature>
<feature type="modified residue" description="4-aspartylphosphate" evidence="2">
    <location>
        <position position="61"/>
    </location>
</feature>
<keyword evidence="5" id="KW-1185">Reference proteome</keyword>
<dbReference type="Gene3D" id="3.40.50.2300">
    <property type="match status" value="1"/>
</dbReference>
<dbReference type="RefSeq" id="WP_193931008.1">
    <property type="nucleotide sequence ID" value="NZ_CAWPMZ010000139.1"/>
</dbReference>
<evidence type="ECO:0000256" key="2">
    <source>
        <dbReference type="PROSITE-ProRule" id="PRU00169"/>
    </source>
</evidence>
<dbReference type="InterPro" id="IPR050595">
    <property type="entry name" value="Bact_response_regulator"/>
</dbReference>
<dbReference type="SMART" id="SM00448">
    <property type="entry name" value="REC"/>
    <property type="match status" value="1"/>
</dbReference>
<comment type="caution">
    <text evidence="4">The sequence shown here is derived from an EMBL/GenBank/DDBJ whole genome shotgun (WGS) entry which is preliminary data.</text>
</comment>
<dbReference type="InterPro" id="IPR001789">
    <property type="entry name" value="Sig_transdc_resp-reg_receiver"/>
</dbReference>
<dbReference type="Proteomes" id="UP000651156">
    <property type="component" value="Unassembled WGS sequence"/>
</dbReference>
<evidence type="ECO:0000313" key="4">
    <source>
        <dbReference type="EMBL" id="MBE9189751.1"/>
    </source>
</evidence>
<accession>A0ABR9UN90</accession>
<evidence type="ECO:0000259" key="3">
    <source>
        <dbReference type="PROSITE" id="PS50110"/>
    </source>
</evidence>
<protein>
    <submittedName>
        <fullName evidence="4">Response regulator</fullName>
    </submittedName>
</protein>
<dbReference type="PANTHER" id="PTHR44591:SF3">
    <property type="entry name" value="RESPONSE REGULATORY DOMAIN-CONTAINING PROTEIN"/>
    <property type="match status" value="1"/>
</dbReference>
<sequence>MQDIALNTDILPTILAVNSSQTMQEEIKAILSDYCRVIVSSNAVDALNLIYYEKVSLLLLDIVVPQLDGIEMCRTVRNMSQFYSLPIIMLTARNKFVDRVKCKLAGANAYITKPCEPQNLCEVVSHYLYSESVEITSSSRSVKRVMGLEPTTFTLGR</sequence>
<dbReference type="PANTHER" id="PTHR44591">
    <property type="entry name" value="STRESS RESPONSE REGULATOR PROTEIN 1"/>
    <property type="match status" value="1"/>
</dbReference>
<name>A0ABR9UN90_9CHRO</name>
<organism evidence="4 5">
    <name type="scientific">Gloeocapsopsis crepidinum LEGE 06123</name>
    <dbReference type="NCBI Taxonomy" id="588587"/>
    <lineage>
        <taxon>Bacteria</taxon>
        <taxon>Bacillati</taxon>
        <taxon>Cyanobacteriota</taxon>
        <taxon>Cyanophyceae</taxon>
        <taxon>Oscillatoriophycideae</taxon>
        <taxon>Chroococcales</taxon>
        <taxon>Chroococcaceae</taxon>
        <taxon>Gloeocapsopsis</taxon>
    </lineage>
</organism>